<reference evidence="1 2" key="1">
    <citation type="submission" date="2016-03" db="EMBL/GenBank/DDBJ databases">
        <title>Comparative genomics of the ectomycorrhizal sister species Rhizopogon vinicolor and Rhizopogon vesiculosus (Basidiomycota: Boletales) reveals a divergence of the mating type B locus.</title>
        <authorList>
            <person name="Mujic A.B."/>
            <person name="Kuo A."/>
            <person name="Tritt A."/>
            <person name="Lipzen A."/>
            <person name="Chen C."/>
            <person name="Johnson J."/>
            <person name="Sharma A."/>
            <person name="Barry K."/>
            <person name="Grigoriev I.V."/>
            <person name="Spatafora J.W."/>
        </authorList>
    </citation>
    <scope>NUCLEOTIDE SEQUENCE [LARGE SCALE GENOMIC DNA]</scope>
    <source>
        <strain evidence="1 2">AM-OR11-056</strain>
    </source>
</reference>
<organism evidence="1 2">
    <name type="scientific">Rhizopogon vesiculosus</name>
    <dbReference type="NCBI Taxonomy" id="180088"/>
    <lineage>
        <taxon>Eukaryota</taxon>
        <taxon>Fungi</taxon>
        <taxon>Dikarya</taxon>
        <taxon>Basidiomycota</taxon>
        <taxon>Agaricomycotina</taxon>
        <taxon>Agaricomycetes</taxon>
        <taxon>Agaricomycetidae</taxon>
        <taxon>Boletales</taxon>
        <taxon>Suillineae</taxon>
        <taxon>Rhizopogonaceae</taxon>
        <taxon>Rhizopogon</taxon>
    </lineage>
</organism>
<sequence length="34" mass="3805">MVDPTAEVCPDFAAQFYDTTGQPDAQIIHRLIQL</sequence>
<gene>
    <name evidence="1" type="ORF">AZE42_01320</name>
</gene>
<protein>
    <submittedName>
        <fullName evidence="1">Uncharacterized protein</fullName>
    </submittedName>
</protein>
<accession>A0A1J8Q535</accession>
<comment type="caution">
    <text evidence="1">The sequence shown here is derived from an EMBL/GenBank/DDBJ whole genome shotgun (WGS) entry which is preliminary data.</text>
</comment>
<dbReference type="EMBL" id="LVVM01006192">
    <property type="protein sequence ID" value="OJA08809.1"/>
    <property type="molecule type" value="Genomic_DNA"/>
</dbReference>
<dbReference type="Proteomes" id="UP000183567">
    <property type="component" value="Unassembled WGS sequence"/>
</dbReference>
<evidence type="ECO:0000313" key="2">
    <source>
        <dbReference type="Proteomes" id="UP000183567"/>
    </source>
</evidence>
<dbReference type="AlphaFoldDB" id="A0A1J8Q535"/>
<evidence type="ECO:0000313" key="1">
    <source>
        <dbReference type="EMBL" id="OJA08809.1"/>
    </source>
</evidence>
<name>A0A1J8Q535_9AGAM</name>
<keyword evidence="2" id="KW-1185">Reference proteome</keyword>
<proteinExistence type="predicted"/>